<gene>
    <name evidence="4" type="ORF">H5P30_17155</name>
</gene>
<evidence type="ECO:0000256" key="1">
    <source>
        <dbReference type="PIRSR" id="PIRSR639069-1"/>
    </source>
</evidence>
<dbReference type="Gene3D" id="3.40.50.1820">
    <property type="entry name" value="alpha/beta hydrolase"/>
    <property type="match status" value="1"/>
</dbReference>
<feature type="active site" description="Charge relay system" evidence="1">
    <location>
        <position position="274"/>
    </location>
</feature>
<evidence type="ECO:0000259" key="3">
    <source>
        <dbReference type="Pfam" id="PF05448"/>
    </source>
</evidence>
<evidence type="ECO:0000256" key="2">
    <source>
        <dbReference type="PIRSR" id="PIRSR639069-2"/>
    </source>
</evidence>
<dbReference type="GO" id="GO:0005976">
    <property type="term" value="P:polysaccharide metabolic process"/>
    <property type="evidence" value="ECO:0007669"/>
    <property type="project" value="TreeGrafter"/>
</dbReference>
<dbReference type="RefSeq" id="WP_185694141.1">
    <property type="nucleotide sequence ID" value="NZ_JACHVA010000127.1"/>
</dbReference>
<dbReference type="AlphaFoldDB" id="A0A7X1E5X0"/>
<feature type="active site" description="Nucleophile" evidence="1">
    <location>
        <position position="184"/>
    </location>
</feature>
<dbReference type="InterPro" id="IPR008391">
    <property type="entry name" value="AXE1_dom"/>
</dbReference>
<reference evidence="4 5" key="1">
    <citation type="submission" date="2020-07" db="EMBL/GenBank/DDBJ databases">
        <authorList>
            <person name="Feng X."/>
        </authorList>
    </citation>
    <scope>NUCLEOTIDE SEQUENCE [LARGE SCALE GENOMIC DNA]</scope>
    <source>
        <strain evidence="4 5">JCM14086</strain>
    </source>
</reference>
<sequence>MPALDKPLEDLLRYNGTNPRPQNFDDFWDEGLQEMREIDPDIAYEEVDFPVPYAQCRSLFFTGTGGARVHARIATPLQPAEKPGPALLFFHGYSGSSPDWVQMLPYVAAGFTVAGLDCRGQGGLSDDTISTRGNTLHGHVIKGLDDEPKKMYYRNVFLDTAMLARIVMELEQVDEDRVASVGGSQGGALALVCAALEPRIRRVVSHFPFLSDYKRVWEMDLDKDAYIGLKDYFRRFDPLHKREKEIFEKLGYIDIKNLTPRIRADVLMAITLRDNICPPSTQFAAYNAIRSPKSYMLYPDFGHENLPGAGEAMFQFVLKV</sequence>
<keyword evidence="5" id="KW-1185">Reference proteome</keyword>
<feature type="domain" description="Acetyl xylan esterase" evidence="3">
    <location>
        <begin position="1"/>
        <end position="317"/>
    </location>
</feature>
<dbReference type="PANTHER" id="PTHR40111">
    <property type="entry name" value="CEPHALOSPORIN-C DEACETYLASE"/>
    <property type="match status" value="1"/>
</dbReference>
<dbReference type="GO" id="GO:0052689">
    <property type="term" value="F:carboxylic ester hydrolase activity"/>
    <property type="evidence" value="ECO:0007669"/>
    <property type="project" value="TreeGrafter"/>
</dbReference>
<feature type="binding site" evidence="2">
    <location>
        <position position="93"/>
    </location>
    <ligand>
        <name>substrate</name>
    </ligand>
</feature>
<proteinExistence type="predicted"/>
<accession>A0A7X1E5X0</accession>
<dbReference type="InterPro" id="IPR039069">
    <property type="entry name" value="CE7"/>
</dbReference>
<feature type="active site" description="Charge relay system" evidence="1">
    <location>
        <position position="303"/>
    </location>
</feature>
<dbReference type="Pfam" id="PF05448">
    <property type="entry name" value="AXE1"/>
    <property type="match status" value="1"/>
</dbReference>
<dbReference type="SUPFAM" id="SSF53474">
    <property type="entry name" value="alpha/beta-Hydrolases"/>
    <property type="match status" value="1"/>
</dbReference>
<protein>
    <submittedName>
        <fullName evidence="4">Alpha/beta fold hydrolase</fullName>
    </submittedName>
</protein>
<organism evidence="4 5">
    <name type="scientific">Puniceicoccus vermicola</name>
    <dbReference type="NCBI Taxonomy" id="388746"/>
    <lineage>
        <taxon>Bacteria</taxon>
        <taxon>Pseudomonadati</taxon>
        <taxon>Verrucomicrobiota</taxon>
        <taxon>Opitutia</taxon>
        <taxon>Puniceicoccales</taxon>
        <taxon>Puniceicoccaceae</taxon>
        <taxon>Puniceicoccus</taxon>
    </lineage>
</organism>
<dbReference type="PANTHER" id="PTHR40111:SF1">
    <property type="entry name" value="CEPHALOSPORIN-C DEACETYLASE"/>
    <property type="match status" value="1"/>
</dbReference>
<keyword evidence="4" id="KW-0378">Hydrolase</keyword>
<evidence type="ECO:0000313" key="4">
    <source>
        <dbReference type="EMBL" id="MBC2603513.1"/>
    </source>
</evidence>
<dbReference type="InterPro" id="IPR029058">
    <property type="entry name" value="AB_hydrolase_fold"/>
</dbReference>
<name>A0A7X1E5X0_9BACT</name>
<dbReference type="Proteomes" id="UP000525652">
    <property type="component" value="Unassembled WGS sequence"/>
</dbReference>
<comment type="caution">
    <text evidence="4">The sequence shown here is derived from an EMBL/GenBank/DDBJ whole genome shotgun (WGS) entry which is preliminary data.</text>
</comment>
<evidence type="ECO:0000313" key="5">
    <source>
        <dbReference type="Proteomes" id="UP000525652"/>
    </source>
</evidence>
<dbReference type="EMBL" id="JACHVA010000127">
    <property type="protein sequence ID" value="MBC2603513.1"/>
    <property type="molecule type" value="Genomic_DNA"/>
</dbReference>